<keyword evidence="6" id="KW-1185">Reference proteome</keyword>
<name>A0A6M4GS74_9PROT</name>
<feature type="domain" description="Aminotransferase class I/classII large" evidence="4">
    <location>
        <begin position="31"/>
        <end position="378"/>
    </location>
</feature>
<dbReference type="GO" id="GO:0009089">
    <property type="term" value="P:lysine biosynthetic process via diaminopimelate"/>
    <property type="evidence" value="ECO:0007669"/>
    <property type="project" value="InterPro"/>
</dbReference>
<dbReference type="GO" id="GO:0010285">
    <property type="term" value="F:L,L-diaminopimelate aminotransferase activity"/>
    <property type="evidence" value="ECO:0007669"/>
    <property type="project" value="UniProtKB-EC"/>
</dbReference>
<protein>
    <submittedName>
        <fullName evidence="5">LL-diaminopimelate aminotransferase</fullName>
        <ecNumber evidence="5">2.6.1.83</ecNumber>
    </submittedName>
</protein>
<keyword evidence="3 5" id="KW-0808">Transferase</keyword>
<dbReference type="Pfam" id="PF00155">
    <property type="entry name" value="Aminotran_1_2"/>
    <property type="match status" value="1"/>
</dbReference>
<comment type="cofactor">
    <cofactor evidence="1">
        <name>pyridoxal 5'-phosphate</name>
        <dbReference type="ChEBI" id="CHEBI:597326"/>
    </cofactor>
</comment>
<evidence type="ECO:0000256" key="2">
    <source>
        <dbReference type="ARBA" id="ARBA00022576"/>
    </source>
</evidence>
<accession>A0A6M4GS74</accession>
<dbReference type="EMBL" id="CP053069">
    <property type="protein sequence ID" value="QJR09952.1"/>
    <property type="molecule type" value="Genomic_DNA"/>
</dbReference>
<sequence>MNPRLGLLKPYPFERIRTNLAGLEPPKGVPLINLSIGEPQHPTPALLKDAVTKNLGGLARYPQSKGLPELREAMAKWIAKRHGLGTLDPETQVIPVTGSREAIFSIAQAVLDPADKNAYVVCPNPFYQIYEGATLLGGAQPYFVNSLAAQNHAADWDSVPEDVWKRTKLLFACSPNNPNGRVMTAAEWKRLFELSDKHGFVIVSDECYSEIYFDESKPPVGALAVAKQLGREGYPRLVAMGSLSKRSNAPGLRSGFAAGDAAILKDFLLYRTYHGTAMSNTVQSASVAAWGDEAHVLENRRLYREKFAAFRDLVNPVLPLTMPDAAFYFWADVRGDDEAFARDLFTEAHIMVLPGSYLSRDAHGTNPGRGFIRIALVSTVEDAVESGKRIAQFVRARKPAAVASRG</sequence>
<evidence type="ECO:0000256" key="3">
    <source>
        <dbReference type="ARBA" id="ARBA00022679"/>
    </source>
</evidence>
<dbReference type="Gene3D" id="3.90.1150.10">
    <property type="entry name" value="Aspartate Aminotransferase, domain 1"/>
    <property type="match status" value="1"/>
</dbReference>
<dbReference type="GO" id="GO:0009016">
    <property type="term" value="F:succinyldiaminopimelate transaminase activity"/>
    <property type="evidence" value="ECO:0007669"/>
    <property type="project" value="InterPro"/>
</dbReference>
<dbReference type="InterPro" id="IPR015422">
    <property type="entry name" value="PyrdxlP-dep_Trfase_small"/>
</dbReference>
<dbReference type="PANTHER" id="PTHR42832:SF3">
    <property type="entry name" value="L-GLUTAMINE--4-(METHYLSULFANYL)-2-OXOBUTANOATE AMINOTRANSFERASE"/>
    <property type="match status" value="1"/>
</dbReference>
<dbReference type="KEGG" id="uru:DSM104443_01003"/>
<dbReference type="GO" id="GO:0030170">
    <property type="term" value="F:pyridoxal phosphate binding"/>
    <property type="evidence" value="ECO:0007669"/>
    <property type="project" value="InterPro"/>
</dbReference>
<keyword evidence="2 5" id="KW-0032">Aminotransferase</keyword>
<dbReference type="PANTHER" id="PTHR42832">
    <property type="entry name" value="AMINO ACID AMINOTRANSFERASE"/>
    <property type="match status" value="1"/>
</dbReference>
<dbReference type="InterPro" id="IPR015421">
    <property type="entry name" value="PyrdxlP-dep_Trfase_major"/>
</dbReference>
<dbReference type="SUPFAM" id="SSF53383">
    <property type="entry name" value="PLP-dependent transferases"/>
    <property type="match status" value="1"/>
</dbReference>
<organism evidence="5 6">
    <name type="scientific">Usitatibacter rugosus</name>
    <dbReference type="NCBI Taxonomy" id="2732067"/>
    <lineage>
        <taxon>Bacteria</taxon>
        <taxon>Pseudomonadati</taxon>
        <taxon>Pseudomonadota</taxon>
        <taxon>Betaproteobacteria</taxon>
        <taxon>Nitrosomonadales</taxon>
        <taxon>Usitatibacteraceae</taxon>
        <taxon>Usitatibacter</taxon>
    </lineage>
</organism>
<dbReference type="InterPro" id="IPR015424">
    <property type="entry name" value="PyrdxlP-dep_Trfase"/>
</dbReference>
<dbReference type="CDD" id="cd00609">
    <property type="entry name" value="AAT_like"/>
    <property type="match status" value="1"/>
</dbReference>
<dbReference type="InterPro" id="IPR050881">
    <property type="entry name" value="LL-DAP_aminotransferase"/>
</dbReference>
<evidence type="ECO:0000313" key="5">
    <source>
        <dbReference type="EMBL" id="QJR09952.1"/>
    </source>
</evidence>
<dbReference type="EC" id="2.6.1.83" evidence="5"/>
<dbReference type="Proteomes" id="UP000501534">
    <property type="component" value="Chromosome"/>
</dbReference>
<evidence type="ECO:0000313" key="6">
    <source>
        <dbReference type="Proteomes" id="UP000501534"/>
    </source>
</evidence>
<dbReference type="NCBIfam" id="TIGR03538">
    <property type="entry name" value="DapC_gpp"/>
    <property type="match status" value="1"/>
</dbReference>
<dbReference type="AlphaFoldDB" id="A0A6M4GS74"/>
<evidence type="ECO:0000256" key="1">
    <source>
        <dbReference type="ARBA" id="ARBA00001933"/>
    </source>
</evidence>
<dbReference type="InterPro" id="IPR004839">
    <property type="entry name" value="Aminotransferase_I/II_large"/>
</dbReference>
<dbReference type="InterPro" id="IPR019878">
    <property type="entry name" value="DapC_beta/gammaproteobac"/>
</dbReference>
<evidence type="ECO:0000259" key="4">
    <source>
        <dbReference type="Pfam" id="PF00155"/>
    </source>
</evidence>
<reference evidence="5 6" key="1">
    <citation type="submission" date="2020-04" db="EMBL/GenBank/DDBJ databases">
        <title>Usitatibacter rugosus gen. nov., sp. nov. and Usitatibacter palustris sp. nov., novel members of Usitatibacteraceae fam. nov. within the order Nitrosomonadales isolated from soil.</title>
        <authorList>
            <person name="Huber K.J."/>
            <person name="Neumann-Schaal M."/>
            <person name="Geppert A."/>
            <person name="Luckner M."/>
            <person name="Wanner G."/>
            <person name="Overmann J."/>
        </authorList>
    </citation>
    <scope>NUCLEOTIDE SEQUENCE [LARGE SCALE GENOMIC DNA]</scope>
    <source>
        <strain evidence="5 6">0125_3</strain>
    </source>
</reference>
<proteinExistence type="predicted"/>
<gene>
    <name evidence="5" type="primary">dapL</name>
    <name evidence="5" type="ORF">DSM104443_01003</name>
</gene>
<dbReference type="Gene3D" id="3.40.640.10">
    <property type="entry name" value="Type I PLP-dependent aspartate aminotransferase-like (Major domain)"/>
    <property type="match status" value="1"/>
</dbReference>
<dbReference type="RefSeq" id="WP_171090094.1">
    <property type="nucleotide sequence ID" value="NZ_CP053069.1"/>
</dbReference>